<dbReference type="Pfam" id="PF00071">
    <property type="entry name" value="Ras"/>
    <property type="match status" value="1"/>
</dbReference>
<dbReference type="SUPFAM" id="SSF81383">
    <property type="entry name" value="F-box domain"/>
    <property type="match status" value="1"/>
</dbReference>
<name>A0AA88KDW7_NAELO</name>
<dbReference type="Gene3D" id="3.40.50.300">
    <property type="entry name" value="P-loop containing nucleotide triphosphate hydrolases"/>
    <property type="match status" value="1"/>
</dbReference>
<evidence type="ECO:0000313" key="5">
    <source>
        <dbReference type="Proteomes" id="UP000816034"/>
    </source>
</evidence>
<dbReference type="Proteomes" id="UP000816034">
    <property type="component" value="Unassembled WGS sequence"/>
</dbReference>
<dbReference type="PROSITE" id="PS51419">
    <property type="entry name" value="RAB"/>
    <property type="match status" value="1"/>
</dbReference>
<dbReference type="EMBL" id="PYSW02000040">
    <property type="protein sequence ID" value="KAG2375065.1"/>
    <property type="molecule type" value="Genomic_DNA"/>
</dbReference>
<feature type="compositionally biased region" description="Low complexity" evidence="2">
    <location>
        <begin position="187"/>
        <end position="199"/>
    </location>
</feature>
<protein>
    <recommendedName>
        <fullName evidence="3">F-box domain-containing protein</fullName>
    </recommendedName>
</protein>
<keyword evidence="1" id="KW-0547">Nucleotide-binding</keyword>
<comment type="caution">
    <text evidence="4">The sequence shown here is derived from an EMBL/GenBank/DDBJ whole genome shotgun (WGS) entry which is preliminary data.</text>
</comment>
<gene>
    <name evidence="4" type="ORF">C9374_010069</name>
</gene>
<feature type="domain" description="F-box" evidence="3">
    <location>
        <begin position="15"/>
        <end position="62"/>
    </location>
</feature>
<organism evidence="4 5">
    <name type="scientific">Naegleria lovaniensis</name>
    <name type="common">Amoeba</name>
    <dbReference type="NCBI Taxonomy" id="51637"/>
    <lineage>
        <taxon>Eukaryota</taxon>
        <taxon>Discoba</taxon>
        <taxon>Heterolobosea</taxon>
        <taxon>Tetramitia</taxon>
        <taxon>Eutetramitia</taxon>
        <taxon>Vahlkampfiidae</taxon>
        <taxon>Naegleria</taxon>
    </lineage>
</organism>
<reference evidence="4 5" key="1">
    <citation type="journal article" date="2018" name="BMC Genomics">
        <title>The genome of Naegleria lovaniensis, the basis for a comparative approach to unravel pathogenicity factors of the human pathogenic amoeba N. fowleri.</title>
        <authorList>
            <person name="Liechti N."/>
            <person name="Schurch N."/>
            <person name="Bruggmann R."/>
            <person name="Wittwer M."/>
        </authorList>
    </citation>
    <scope>NUCLEOTIDE SEQUENCE [LARGE SCALE GENOMIC DNA]</scope>
    <source>
        <strain evidence="4 5">ATCC 30569</strain>
    </source>
</reference>
<dbReference type="SMART" id="SM00174">
    <property type="entry name" value="RHO"/>
    <property type="match status" value="1"/>
</dbReference>
<dbReference type="InterPro" id="IPR036047">
    <property type="entry name" value="F-box-like_dom_sf"/>
</dbReference>
<dbReference type="PROSITE" id="PS50181">
    <property type="entry name" value="FBOX"/>
    <property type="match status" value="1"/>
</dbReference>
<dbReference type="InterPro" id="IPR001810">
    <property type="entry name" value="F-box_dom"/>
</dbReference>
<dbReference type="SUPFAM" id="SSF52540">
    <property type="entry name" value="P-loop containing nucleoside triphosphate hydrolases"/>
    <property type="match status" value="1"/>
</dbReference>
<proteinExistence type="predicted"/>
<sequence>MSSSSTLQAPTLQISCFFKNFPSELTLHIISFLQPVDLIFSMGNVCRYWRDEIVVRILWKNDTMNAEDDEMKFSKEYPQWRFYQNIPKLLLPDHNLSLKFTDLFETDQGKHLLKYYIRQFVLSYVEDCLKMETRNNDTRTVSSLMNTNWLHEEMKRLKYIMSFWYDNRTYGHLIPASSLKSNHNKHTISSSSSSTSNESHGLFSQVFTYLGSLFSKPNTRDNNASEQVSSIRLLKNHVRPKYLKDHPNRYGCKIILEGICGVGKTSLLNCMMNDLTLNNLTNYTVGVDFSQKICSFGECGSINLMLWDQAGPERFYTLSPIYYRGSAITFMLFDITDRESFNFVKKQRQFAKENVGTMEKILIGTKSDLSKMRQISREEAEKYAFNEMDGSLYFEITNTELRDSRVIMWYSVLIHFVLLFTREEELQSIE</sequence>
<dbReference type="SMART" id="SM00175">
    <property type="entry name" value="RAB"/>
    <property type="match status" value="1"/>
</dbReference>
<dbReference type="FunFam" id="3.40.50.300:FF:001447">
    <property type="entry name" value="Ras-related protein Rab-1B"/>
    <property type="match status" value="1"/>
</dbReference>
<dbReference type="Pfam" id="PF12937">
    <property type="entry name" value="F-box-like"/>
    <property type="match status" value="1"/>
</dbReference>
<accession>A0AA88KDW7</accession>
<dbReference type="RefSeq" id="XP_044544239.1">
    <property type="nucleotide sequence ID" value="XM_044685572.1"/>
</dbReference>
<dbReference type="InterPro" id="IPR001806">
    <property type="entry name" value="Small_GTPase"/>
</dbReference>
<dbReference type="PANTHER" id="PTHR47978">
    <property type="match status" value="1"/>
</dbReference>
<evidence type="ECO:0000256" key="1">
    <source>
        <dbReference type="ARBA" id="ARBA00022741"/>
    </source>
</evidence>
<dbReference type="Gene3D" id="1.20.1280.50">
    <property type="match status" value="1"/>
</dbReference>
<evidence type="ECO:0000313" key="4">
    <source>
        <dbReference type="EMBL" id="KAG2375065.1"/>
    </source>
</evidence>
<dbReference type="AlphaFoldDB" id="A0AA88KDW7"/>
<dbReference type="CDD" id="cd00154">
    <property type="entry name" value="Rab"/>
    <property type="match status" value="1"/>
</dbReference>
<dbReference type="GO" id="GO:0005525">
    <property type="term" value="F:GTP binding"/>
    <property type="evidence" value="ECO:0007669"/>
    <property type="project" value="InterPro"/>
</dbReference>
<dbReference type="PRINTS" id="PR00449">
    <property type="entry name" value="RASTRNSFRMNG"/>
</dbReference>
<dbReference type="InterPro" id="IPR027417">
    <property type="entry name" value="P-loop_NTPase"/>
</dbReference>
<feature type="region of interest" description="Disordered" evidence="2">
    <location>
        <begin position="180"/>
        <end position="199"/>
    </location>
</feature>
<dbReference type="GeneID" id="68102523"/>
<evidence type="ECO:0000256" key="2">
    <source>
        <dbReference type="SAM" id="MobiDB-lite"/>
    </source>
</evidence>
<evidence type="ECO:0000259" key="3">
    <source>
        <dbReference type="PROSITE" id="PS50181"/>
    </source>
</evidence>
<keyword evidence="5" id="KW-1185">Reference proteome</keyword>
<dbReference type="GO" id="GO:0003924">
    <property type="term" value="F:GTPase activity"/>
    <property type="evidence" value="ECO:0007669"/>
    <property type="project" value="InterPro"/>
</dbReference>